<keyword evidence="3" id="KW-1185">Reference proteome</keyword>
<evidence type="ECO:0000313" key="3">
    <source>
        <dbReference type="Proteomes" id="UP001519460"/>
    </source>
</evidence>
<dbReference type="AlphaFoldDB" id="A0ABD0L0J5"/>
<organism evidence="2 3">
    <name type="scientific">Batillaria attramentaria</name>
    <dbReference type="NCBI Taxonomy" id="370345"/>
    <lineage>
        <taxon>Eukaryota</taxon>
        <taxon>Metazoa</taxon>
        <taxon>Spiralia</taxon>
        <taxon>Lophotrochozoa</taxon>
        <taxon>Mollusca</taxon>
        <taxon>Gastropoda</taxon>
        <taxon>Caenogastropoda</taxon>
        <taxon>Sorbeoconcha</taxon>
        <taxon>Cerithioidea</taxon>
        <taxon>Batillariidae</taxon>
        <taxon>Batillaria</taxon>
    </lineage>
</organism>
<feature type="region of interest" description="Disordered" evidence="1">
    <location>
        <begin position="38"/>
        <end position="66"/>
    </location>
</feature>
<reference evidence="2 3" key="1">
    <citation type="journal article" date="2023" name="Sci. Data">
        <title>Genome assembly of the Korean intertidal mud-creeper Batillaria attramentaria.</title>
        <authorList>
            <person name="Patra A.K."/>
            <person name="Ho P.T."/>
            <person name="Jun S."/>
            <person name="Lee S.J."/>
            <person name="Kim Y."/>
            <person name="Won Y.J."/>
        </authorList>
    </citation>
    <scope>NUCLEOTIDE SEQUENCE [LARGE SCALE GENOMIC DNA]</scope>
    <source>
        <strain evidence="2">Wonlab-2016</strain>
    </source>
</reference>
<gene>
    <name evidence="2" type="ORF">BaRGS_00016119</name>
</gene>
<dbReference type="EMBL" id="JACVVK020000101">
    <property type="protein sequence ID" value="KAK7492640.1"/>
    <property type="molecule type" value="Genomic_DNA"/>
</dbReference>
<dbReference type="Proteomes" id="UP001519460">
    <property type="component" value="Unassembled WGS sequence"/>
</dbReference>
<sequence length="134" mass="14523">MSVRAAEVLGRVSDLLINGSGQRVLAMPFPKTFQLALPERSSPDRSTRPSVTLSLPQPFHNSSPDPLSSARTFPIDNLLTVIHTGAISVLRSRSITIQTMIYETSIHDLQLQAAVLALLLLTCTASFSSPVRPD</sequence>
<comment type="caution">
    <text evidence="2">The sequence shown here is derived from an EMBL/GenBank/DDBJ whole genome shotgun (WGS) entry which is preliminary data.</text>
</comment>
<name>A0ABD0L0J5_9CAEN</name>
<feature type="compositionally biased region" description="Polar residues" evidence="1">
    <location>
        <begin position="48"/>
        <end position="66"/>
    </location>
</feature>
<protein>
    <submittedName>
        <fullName evidence="2">Uncharacterized protein</fullName>
    </submittedName>
</protein>
<proteinExistence type="predicted"/>
<evidence type="ECO:0000313" key="2">
    <source>
        <dbReference type="EMBL" id="KAK7492640.1"/>
    </source>
</evidence>
<accession>A0ABD0L0J5</accession>
<evidence type="ECO:0000256" key="1">
    <source>
        <dbReference type="SAM" id="MobiDB-lite"/>
    </source>
</evidence>